<dbReference type="EMBL" id="JAENHO010000002">
    <property type="protein sequence ID" value="MBL7254023.1"/>
    <property type="molecule type" value="Genomic_DNA"/>
</dbReference>
<dbReference type="Pfam" id="PF22733">
    <property type="entry name" value="NNH1"/>
    <property type="match status" value="1"/>
</dbReference>
<gene>
    <name evidence="5" type="ORF">JKJ07_06835</name>
</gene>
<dbReference type="InterPro" id="IPR007111">
    <property type="entry name" value="NACHT_NTPase"/>
</dbReference>
<dbReference type="PANTHER" id="PTHR46844:SF1">
    <property type="entry name" value="SLR5058 PROTEIN"/>
    <property type="match status" value="1"/>
</dbReference>
<evidence type="ECO:0000313" key="6">
    <source>
        <dbReference type="Proteomes" id="UP000598996"/>
    </source>
</evidence>
<evidence type="ECO:0000256" key="1">
    <source>
        <dbReference type="ARBA" id="ARBA00022741"/>
    </source>
</evidence>
<keyword evidence="6" id="KW-1185">Reference proteome</keyword>
<dbReference type="SUPFAM" id="SSF52540">
    <property type="entry name" value="P-loop containing nucleoside triphosphate hydrolases"/>
    <property type="match status" value="1"/>
</dbReference>
<comment type="caution">
    <text evidence="5">The sequence shown here is derived from an EMBL/GenBank/DDBJ whole genome shotgun (WGS) entry which is preliminary data.</text>
</comment>
<dbReference type="InterPro" id="IPR032675">
    <property type="entry name" value="LRR_dom_sf"/>
</dbReference>
<accession>A0ABS1VHE0</accession>
<dbReference type="InterPro" id="IPR054547">
    <property type="entry name" value="NNH1"/>
</dbReference>
<feature type="domain" description="NACHT" evidence="4">
    <location>
        <begin position="267"/>
        <end position="395"/>
    </location>
</feature>
<protein>
    <submittedName>
        <fullName evidence="5">NACHT domain-containing protein</fullName>
    </submittedName>
</protein>
<organism evidence="5 6">
    <name type="scientific">Paractinoplanes lichenicola</name>
    <dbReference type="NCBI Taxonomy" id="2802976"/>
    <lineage>
        <taxon>Bacteria</taxon>
        <taxon>Bacillati</taxon>
        <taxon>Actinomycetota</taxon>
        <taxon>Actinomycetes</taxon>
        <taxon>Micromonosporales</taxon>
        <taxon>Micromonosporaceae</taxon>
        <taxon>Paractinoplanes</taxon>
    </lineage>
</organism>
<dbReference type="Pfam" id="PF05729">
    <property type="entry name" value="NACHT"/>
    <property type="match status" value="1"/>
</dbReference>
<keyword evidence="2" id="KW-0067">ATP-binding</keyword>
<sequence>MPIEKILTAAITPLAKLLWKQLTETRPGAGLVGTAPPRLDSRLPGTKPKKELEETDIGKLASKLEDRLTELRAAEFSSLGEADVAAATSAVAAAFVAITPLDATTLFDLDLDPQRLSALVRESPAAKSRRAQMGDEGRLYDQLLDNVSIQIVEFFTSRPQFALRSQVETVRKLAAARSDIAGLADKVTTTADQYLTFERRYRETVARRLNRVYFYGLESPQFSPELNRHHPLDTAYVSLRLAPTRRVSAGVLAAGGLDPQGVLTSNRRLIITGPAGAGKTTILQWLALTSVGALDGAAASDLGGVIPFFLPIRRFREDRALPAPEHFLGPIAGHIAGDMPPGWVHDCLRTGRAAVLVDGIDEIPRARRRAALEWLETLVDEYGLSRFIVTSRPAALDTAWAGLDQFAAYEIMPMTLAESTTMIERWMETVGLSRSSRSAVKRLVEHLPSDPGLAQLVRNPALCVLVARLLILDGGVPSSLVRLCERSLRLFLGTDSLASRDVVRGIDPVEYGIRLSPEQQARVIAALAWWMIRNGLDSVSAEAVTRHLRNDYGDRSEQFLHFLLVRSGILTETDPSAVTFSNETLRNYLGAVGALDSGDAPMLANQAADGRWDEVTSLAIAVEVRRHGQSPLAAALVEQAKTGPGVRQDLFRLVGSGLAAVDGDSQLKRKLLQVLLPVDDVAQAGDLALCGPALLPLLDEQVSHTEQQVAAVVRTASLIGGAFALKLIKKHARDPRTTVVAELVRAWERFDVAEYASHILRDAAVHNVTVAVDQPECLEQLSQINLLRRLRCTGALPDLSALGRVHGLKTLEIADNPAFRDGGQLTLPPILAELSLEGCSEIRDLSWLSGARLRRLGIRRCRVELATLAGSPALETFELELGPDQADLADLSSAVPLTRLISTAPGMSLLPLAQHRKLEYLVVAGWPTESEFSVLASLPHLRTLKINGAVIDDFAPLASLSGLAELDLAFFTAPADSSPLRRLTALKSLRLDHQGIGLLPFAPPITAARLEIVRAVV</sequence>
<dbReference type="InterPro" id="IPR027417">
    <property type="entry name" value="P-loop_NTPase"/>
</dbReference>
<dbReference type="Proteomes" id="UP000598996">
    <property type="component" value="Unassembled WGS sequence"/>
</dbReference>
<dbReference type="PROSITE" id="PS50837">
    <property type="entry name" value="NACHT"/>
    <property type="match status" value="1"/>
</dbReference>
<dbReference type="PANTHER" id="PTHR46844">
    <property type="entry name" value="SLR5058 PROTEIN"/>
    <property type="match status" value="1"/>
</dbReference>
<reference evidence="5 6" key="1">
    <citation type="submission" date="2021-01" db="EMBL/GenBank/DDBJ databases">
        <title>Actinoplanes sp. nov. LDG1-01 isolated from lichen.</title>
        <authorList>
            <person name="Saeng-In P."/>
            <person name="Phongsopitanun W."/>
            <person name="Kanchanasin P."/>
            <person name="Yuki M."/>
            <person name="Kudo T."/>
            <person name="Ohkuma M."/>
            <person name="Tanasupawat S."/>
        </authorList>
    </citation>
    <scope>NUCLEOTIDE SEQUENCE [LARGE SCALE GENOMIC DNA]</scope>
    <source>
        <strain evidence="5 6">LDG1-01</strain>
    </source>
</reference>
<evidence type="ECO:0000313" key="5">
    <source>
        <dbReference type="EMBL" id="MBL7254023.1"/>
    </source>
</evidence>
<dbReference type="Gene3D" id="3.80.10.10">
    <property type="entry name" value="Ribonuclease Inhibitor"/>
    <property type="match status" value="2"/>
</dbReference>
<dbReference type="RefSeq" id="WP_202990370.1">
    <property type="nucleotide sequence ID" value="NZ_JAENHO010000002.1"/>
</dbReference>
<name>A0ABS1VHE0_9ACTN</name>
<keyword evidence="1" id="KW-0547">Nucleotide-binding</keyword>
<proteinExistence type="predicted"/>
<evidence type="ECO:0000256" key="2">
    <source>
        <dbReference type="ARBA" id="ARBA00022840"/>
    </source>
</evidence>
<evidence type="ECO:0000259" key="4">
    <source>
        <dbReference type="PROSITE" id="PS50837"/>
    </source>
</evidence>
<evidence type="ECO:0000256" key="3">
    <source>
        <dbReference type="SAM" id="MobiDB-lite"/>
    </source>
</evidence>
<dbReference type="Gene3D" id="3.40.50.300">
    <property type="entry name" value="P-loop containing nucleotide triphosphate hydrolases"/>
    <property type="match status" value="1"/>
</dbReference>
<feature type="region of interest" description="Disordered" evidence="3">
    <location>
        <begin position="29"/>
        <end position="52"/>
    </location>
</feature>
<dbReference type="SUPFAM" id="SSF52047">
    <property type="entry name" value="RNI-like"/>
    <property type="match status" value="1"/>
</dbReference>